<evidence type="ECO:0000256" key="3">
    <source>
        <dbReference type="ARBA" id="ARBA00022692"/>
    </source>
</evidence>
<dbReference type="GO" id="GO:0005886">
    <property type="term" value="C:plasma membrane"/>
    <property type="evidence" value="ECO:0007669"/>
    <property type="project" value="UniProtKB-SubCell"/>
</dbReference>
<keyword evidence="4 6" id="KW-1133">Transmembrane helix</keyword>
<keyword evidence="3 6" id="KW-0812">Transmembrane</keyword>
<dbReference type="Proteomes" id="UP000175669">
    <property type="component" value="Unassembled WGS sequence"/>
</dbReference>
<feature type="transmembrane region" description="Helical" evidence="6">
    <location>
        <begin position="138"/>
        <end position="160"/>
    </location>
</feature>
<keyword evidence="5 6" id="KW-0472">Membrane</keyword>
<gene>
    <name evidence="8" type="ORF">PHACT_08225</name>
</gene>
<evidence type="ECO:0000313" key="8">
    <source>
        <dbReference type="EMBL" id="OFE13126.1"/>
    </source>
</evidence>
<dbReference type="PANTHER" id="PTHR42709:SF6">
    <property type="entry name" value="UNDECAPRENYL PHOSPHATE TRANSPORTER A"/>
    <property type="match status" value="1"/>
</dbReference>
<comment type="subcellular location">
    <subcellularLocation>
        <location evidence="1">Cell membrane</location>
        <topology evidence="1">Multi-pass membrane protein</topology>
    </subcellularLocation>
</comment>
<comment type="caution">
    <text evidence="8">The sequence shown here is derived from an EMBL/GenBank/DDBJ whole genome shotgun (WGS) entry which is preliminary data.</text>
</comment>
<keyword evidence="2" id="KW-1003">Cell membrane</keyword>
<feature type="transmembrane region" description="Helical" evidence="6">
    <location>
        <begin position="53"/>
        <end position="74"/>
    </location>
</feature>
<accession>A0A1E8CKW9</accession>
<evidence type="ECO:0000256" key="6">
    <source>
        <dbReference type="SAM" id="Phobius"/>
    </source>
</evidence>
<feature type="transmembrane region" description="Helical" evidence="6">
    <location>
        <begin position="21"/>
        <end position="47"/>
    </location>
</feature>
<evidence type="ECO:0000256" key="2">
    <source>
        <dbReference type="ARBA" id="ARBA00022475"/>
    </source>
</evidence>
<feature type="domain" description="VTT" evidence="7">
    <location>
        <begin position="42"/>
        <end position="157"/>
    </location>
</feature>
<proteinExistence type="predicted"/>
<feature type="transmembrane region" description="Helical" evidence="6">
    <location>
        <begin position="172"/>
        <end position="191"/>
    </location>
</feature>
<evidence type="ECO:0000259" key="7">
    <source>
        <dbReference type="Pfam" id="PF09335"/>
    </source>
</evidence>
<name>A0A1E8CKW9_9GAMM</name>
<evidence type="ECO:0000256" key="4">
    <source>
        <dbReference type="ARBA" id="ARBA00022989"/>
    </source>
</evidence>
<dbReference type="InterPro" id="IPR051311">
    <property type="entry name" value="DedA_domain"/>
</dbReference>
<dbReference type="Pfam" id="PF09335">
    <property type="entry name" value="VTT_dom"/>
    <property type="match status" value="1"/>
</dbReference>
<dbReference type="AlphaFoldDB" id="A0A1E8CKW9"/>
<evidence type="ECO:0000256" key="5">
    <source>
        <dbReference type="ARBA" id="ARBA00023136"/>
    </source>
</evidence>
<dbReference type="EMBL" id="MASR01000001">
    <property type="protein sequence ID" value="OFE13126.1"/>
    <property type="molecule type" value="Genomic_DNA"/>
</dbReference>
<protein>
    <recommendedName>
        <fullName evidence="7">VTT domain-containing protein</fullName>
    </recommendedName>
</protein>
<reference evidence="9" key="1">
    <citation type="submission" date="2016-07" db="EMBL/GenBank/DDBJ databases">
        <authorList>
            <person name="Florea S."/>
            <person name="Webb J.S."/>
            <person name="Jaromczyk J."/>
            <person name="Schardl C.L."/>
        </authorList>
    </citation>
    <scope>NUCLEOTIDE SEQUENCE [LARGE SCALE GENOMIC DNA]</scope>
    <source>
        <strain evidence="9">KCTC 42131</strain>
    </source>
</reference>
<keyword evidence="9" id="KW-1185">Reference proteome</keyword>
<dbReference type="InterPro" id="IPR032816">
    <property type="entry name" value="VTT_dom"/>
</dbReference>
<dbReference type="PANTHER" id="PTHR42709">
    <property type="entry name" value="ALKALINE PHOSPHATASE LIKE PROTEIN"/>
    <property type="match status" value="1"/>
</dbReference>
<sequence>MSHSMRLFQEYILSFLDMFSAYPYMALFVGMIIAGELVLLPAIYLAATQRIDLAAVLLLAIIATMLSDCLWYGLGRRFPASTLARVSGKVGEGFFAGAEKAFSAGGKRLLFMSKFIYGTRALAQVLAGVHRMPLRSYLVVNTAGVIAVTVVLTVIAYSVIGTTYRLGEVMQYVEVAFLLFVLVTIGGYILVGNRLRKQWSL</sequence>
<dbReference type="STRING" id="1524254.PHACT_08225"/>
<organism evidence="8 9">
    <name type="scientific">Pseudohongiella acticola</name>
    <dbReference type="NCBI Taxonomy" id="1524254"/>
    <lineage>
        <taxon>Bacteria</taxon>
        <taxon>Pseudomonadati</taxon>
        <taxon>Pseudomonadota</taxon>
        <taxon>Gammaproteobacteria</taxon>
        <taxon>Pseudomonadales</taxon>
        <taxon>Pseudohongiellaceae</taxon>
        <taxon>Pseudohongiella</taxon>
    </lineage>
</organism>
<evidence type="ECO:0000313" key="9">
    <source>
        <dbReference type="Proteomes" id="UP000175669"/>
    </source>
</evidence>
<evidence type="ECO:0000256" key="1">
    <source>
        <dbReference type="ARBA" id="ARBA00004651"/>
    </source>
</evidence>